<dbReference type="PANTHER" id="PTHR38926:SF72">
    <property type="entry name" value="IM:7136021-RELATED"/>
    <property type="match status" value="1"/>
</dbReference>
<protein>
    <recommendedName>
        <fullName evidence="2">F-box domain-containing protein</fullName>
    </recommendedName>
</protein>
<dbReference type="KEGG" id="xla:734662"/>
<dbReference type="EMBL" id="CM004481">
    <property type="protein sequence ID" value="OCT65006.1"/>
    <property type="molecule type" value="Genomic_DNA"/>
</dbReference>
<dbReference type="PANTHER" id="PTHR38926">
    <property type="entry name" value="F-BOX DOMAIN CONTAINING PROTEIN, EXPRESSED"/>
    <property type="match status" value="1"/>
</dbReference>
<feature type="domain" description="F-box" evidence="2">
    <location>
        <begin position="10"/>
        <end position="56"/>
    </location>
</feature>
<evidence type="ECO:0000259" key="2">
    <source>
        <dbReference type="PROSITE" id="PS50181"/>
    </source>
</evidence>
<evidence type="ECO:0000313" key="3">
    <source>
        <dbReference type="EMBL" id="OCT65006.1"/>
    </source>
</evidence>
<name>A0A974C243_XENLA</name>
<dbReference type="Proteomes" id="UP000694892">
    <property type="component" value="Chromosome 8S"/>
</dbReference>
<evidence type="ECO:0000256" key="1">
    <source>
        <dbReference type="ARBA" id="ARBA00022786"/>
    </source>
</evidence>
<sequence length="434" mass="49537">MSHNSLKMPAIQWLQLPQEILLDIFTYLSPSEKANVRATCTYLRTLVDHPSLWKNSTILFRSIGIFNAKFWDMLQSRKICSVEVTKVTLKQFKKMTLSLPDLTTVTMDSCLKGEILQGLRPLVNLKRLHLTDCSHVSDHDIFSEIVNFQQLTHLSLCKVFFSNALPLTSIVLLQNLYSLSLHSKDGIVPERALQYILFRLPKLQELSLAVGNMNKWKLSLCFNRPDNFILAADEIPCIQRLQLQKLELLNSSCASLSANAFDQLSTLTSVCLRHYKYLQHEDFIEAIFIKLPNLVELKVEWAAPFEPFLGPITSKLEKLSVVGTKICNATLKCISQSTSELKCLNLSFSHGYDEEIIKRFPRLFPKLQNLYLSNARLTEEALVVLANLYSLRVLDISNNQHLTPEAILAFKKITCNRVSLILNKPSENAQYCCW</sequence>
<dbReference type="PROSITE" id="PS50181">
    <property type="entry name" value="FBOX"/>
    <property type="match status" value="1"/>
</dbReference>
<evidence type="ECO:0000313" key="4">
    <source>
        <dbReference type="Proteomes" id="UP000694892"/>
    </source>
</evidence>
<reference evidence="4" key="1">
    <citation type="journal article" date="2016" name="Nature">
        <title>Genome evolution in the allotetraploid frog Xenopus laevis.</title>
        <authorList>
            <person name="Session A.M."/>
            <person name="Uno Y."/>
            <person name="Kwon T."/>
            <person name="Chapman J.A."/>
            <person name="Toyoda A."/>
            <person name="Takahashi S."/>
            <person name="Fukui A."/>
            <person name="Hikosaka A."/>
            <person name="Suzuki A."/>
            <person name="Kondo M."/>
            <person name="van Heeringen S.J."/>
            <person name="Quigley I."/>
            <person name="Heinz S."/>
            <person name="Ogino H."/>
            <person name="Ochi H."/>
            <person name="Hellsten U."/>
            <person name="Lyons J.B."/>
            <person name="Simakov O."/>
            <person name="Putnam N."/>
            <person name="Stites J."/>
            <person name="Kuroki Y."/>
            <person name="Tanaka T."/>
            <person name="Michiue T."/>
            <person name="Watanabe M."/>
            <person name="Bogdanovic O."/>
            <person name="Lister R."/>
            <person name="Georgiou G."/>
            <person name="Paranjpe S.S."/>
            <person name="van Kruijsbergen I."/>
            <person name="Shu S."/>
            <person name="Carlson J."/>
            <person name="Kinoshita T."/>
            <person name="Ohta Y."/>
            <person name="Mawaribuchi S."/>
            <person name="Jenkins J."/>
            <person name="Grimwood J."/>
            <person name="Schmutz J."/>
            <person name="Mitros T."/>
            <person name="Mozaffari S.V."/>
            <person name="Suzuki Y."/>
            <person name="Haramoto Y."/>
            <person name="Yamamoto T.S."/>
            <person name="Takagi C."/>
            <person name="Heald R."/>
            <person name="Miller K."/>
            <person name="Haudenschild C."/>
            <person name="Kitzman J."/>
            <person name="Nakayama T."/>
            <person name="Izutsu Y."/>
            <person name="Robert J."/>
            <person name="Fortriede J."/>
            <person name="Burns K."/>
            <person name="Lotay V."/>
            <person name="Karimi K."/>
            <person name="Yasuoka Y."/>
            <person name="Dichmann D.S."/>
            <person name="Flajnik M.F."/>
            <person name="Houston D.W."/>
            <person name="Shendure J."/>
            <person name="DuPasquier L."/>
            <person name="Vize P.D."/>
            <person name="Zorn A.M."/>
            <person name="Ito M."/>
            <person name="Marcotte E.M."/>
            <person name="Wallingford J.B."/>
            <person name="Ito Y."/>
            <person name="Asashima M."/>
            <person name="Ueno N."/>
            <person name="Matsuda Y."/>
            <person name="Veenstra G.J."/>
            <person name="Fujiyama A."/>
            <person name="Harland R.M."/>
            <person name="Taira M."/>
            <person name="Rokhsar D.S."/>
        </authorList>
    </citation>
    <scope>NUCLEOTIDE SEQUENCE [LARGE SCALE GENOMIC DNA]</scope>
    <source>
        <strain evidence="4">J</strain>
    </source>
</reference>
<organism evidence="3 4">
    <name type="scientific">Xenopus laevis</name>
    <name type="common">African clawed frog</name>
    <dbReference type="NCBI Taxonomy" id="8355"/>
    <lineage>
        <taxon>Eukaryota</taxon>
        <taxon>Metazoa</taxon>
        <taxon>Chordata</taxon>
        <taxon>Craniata</taxon>
        <taxon>Vertebrata</taxon>
        <taxon>Euteleostomi</taxon>
        <taxon>Amphibia</taxon>
        <taxon>Batrachia</taxon>
        <taxon>Anura</taxon>
        <taxon>Pipoidea</taxon>
        <taxon>Pipidae</taxon>
        <taxon>Xenopodinae</taxon>
        <taxon>Xenopus</taxon>
        <taxon>Xenopus</taxon>
    </lineage>
</organism>
<dbReference type="InterPro" id="IPR001810">
    <property type="entry name" value="F-box_dom"/>
</dbReference>
<accession>A0A974C243</accession>
<dbReference type="SMART" id="SM00256">
    <property type="entry name" value="FBOX"/>
    <property type="match status" value="1"/>
</dbReference>
<dbReference type="AlphaFoldDB" id="A0A974C243"/>
<dbReference type="InterPro" id="IPR032675">
    <property type="entry name" value="LRR_dom_sf"/>
</dbReference>
<dbReference type="SUPFAM" id="SSF81383">
    <property type="entry name" value="F-box domain"/>
    <property type="match status" value="1"/>
</dbReference>
<gene>
    <name evidence="3" type="ORF">XELAEV_18041246mg</name>
</gene>
<keyword evidence="1" id="KW-0833">Ubl conjugation pathway</keyword>
<dbReference type="InterPro" id="IPR006553">
    <property type="entry name" value="Leu-rich_rpt_Cys-con_subtyp"/>
</dbReference>
<dbReference type="OMA" id="IDHPTLW"/>
<dbReference type="OrthoDB" id="3219396at2759"/>
<dbReference type="Pfam" id="PF12937">
    <property type="entry name" value="F-box-like"/>
    <property type="match status" value="1"/>
</dbReference>
<dbReference type="Gene3D" id="3.80.10.10">
    <property type="entry name" value="Ribonuclease Inhibitor"/>
    <property type="match status" value="2"/>
</dbReference>
<dbReference type="SUPFAM" id="SSF52047">
    <property type="entry name" value="RNI-like"/>
    <property type="match status" value="1"/>
</dbReference>
<dbReference type="Gene3D" id="1.20.1280.50">
    <property type="match status" value="1"/>
</dbReference>
<dbReference type="SMART" id="SM00367">
    <property type="entry name" value="LRR_CC"/>
    <property type="match status" value="3"/>
</dbReference>
<dbReference type="InterPro" id="IPR036047">
    <property type="entry name" value="F-box-like_dom_sf"/>
</dbReference>
<proteinExistence type="predicted"/>